<sequence length="206" mass="23256">MAVDFTFHGQSLDNSLVASISSLLDSIHVPNLLWGNYLLTIYGISTIVDGAAFVVPDNSIDVSYSVLLNAGFLRCTKSTESTHLHIKEEIAILIYRNSDVLPDLPYLLPPARLGYGQGRLEPQFFSIRIPTALTYCKALIYLRCRDRGRTTYGMYWLVMLTYIVEYADGTDIFHEEDLSEVYRPSCYALQTGEPRDMYSISDGLRC</sequence>
<gene>
    <name evidence="1" type="ORF">P168DRAFT_297665</name>
</gene>
<dbReference type="Proteomes" id="UP000234254">
    <property type="component" value="Unassembled WGS sequence"/>
</dbReference>
<dbReference type="RefSeq" id="XP_024692380.1">
    <property type="nucleotide sequence ID" value="XM_024838198.1"/>
</dbReference>
<accession>A0A2I1D1P7</accession>
<dbReference type="EMBL" id="MSFM01000007">
    <property type="protein sequence ID" value="PKY03786.1"/>
    <property type="molecule type" value="Genomic_DNA"/>
</dbReference>
<evidence type="ECO:0000313" key="1">
    <source>
        <dbReference type="EMBL" id="PKY03786.1"/>
    </source>
</evidence>
<protein>
    <submittedName>
        <fullName evidence="1">Uncharacterized protein</fullName>
    </submittedName>
</protein>
<dbReference type="AlphaFoldDB" id="A0A2I1D1P7"/>
<dbReference type="VEuPathDB" id="FungiDB:P168DRAFT_297665"/>
<evidence type="ECO:0000313" key="2">
    <source>
        <dbReference type="Proteomes" id="UP000234254"/>
    </source>
</evidence>
<keyword evidence="2" id="KW-1185">Reference proteome</keyword>
<name>A0A2I1D1P7_ASPC2</name>
<organism evidence="1 2">
    <name type="scientific">Aspergillus campestris (strain IBT 28561)</name>
    <dbReference type="NCBI Taxonomy" id="1392248"/>
    <lineage>
        <taxon>Eukaryota</taxon>
        <taxon>Fungi</taxon>
        <taxon>Dikarya</taxon>
        <taxon>Ascomycota</taxon>
        <taxon>Pezizomycotina</taxon>
        <taxon>Eurotiomycetes</taxon>
        <taxon>Eurotiomycetidae</taxon>
        <taxon>Eurotiales</taxon>
        <taxon>Aspergillaceae</taxon>
        <taxon>Aspergillus</taxon>
        <taxon>Aspergillus subgen. Circumdati</taxon>
    </lineage>
</organism>
<comment type="caution">
    <text evidence="1">The sequence shown here is derived from an EMBL/GenBank/DDBJ whole genome shotgun (WGS) entry which is preliminary data.</text>
</comment>
<reference evidence="1" key="1">
    <citation type="submission" date="2016-12" db="EMBL/GenBank/DDBJ databases">
        <title>The genomes of Aspergillus section Nigri reveals drivers in fungal speciation.</title>
        <authorList>
            <consortium name="DOE Joint Genome Institute"/>
            <person name="Vesth T.C."/>
            <person name="Nybo J."/>
            <person name="Theobald S."/>
            <person name="Brandl J."/>
            <person name="Frisvad J.C."/>
            <person name="Nielsen K.F."/>
            <person name="Lyhne E.K."/>
            <person name="Kogle M.E."/>
            <person name="Kuo A."/>
            <person name="Riley R."/>
            <person name="Clum A."/>
            <person name="Nolan M."/>
            <person name="Lipzen A."/>
            <person name="Salamov A."/>
            <person name="Henrissat B."/>
            <person name="Wiebenga A."/>
            <person name="De vries R.P."/>
            <person name="Grigoriev I.V."/>
            <person name="Mortensen U.H."/>
            <person name="Andersen M.R."/>
            <person name="Baker S.E."/>
        </authorList>
    </citation>
    <scope>NUCLEOTIDE SEQUENCE</scope>
    <source>
        <strain evidence="1">IBT 28561</strain>
    </source>
</reference>
<dbReference type="OrthoDB" id="4499271at2759"/>
<dbReference type="GeneID" id="36545722"/>
<proteinExistence type="predicted"/>